<dbReference type="Proteomes" id="UP001458880">
    <property type="component" value="Unassembled WGS sequence"/>
</dbReference>
<reference evidence="2 3" key="1">
    <citation type="journal article" date="2024" name="BMC Genomics">
        <title>De novo assembly and annotation of Popillia japonica's genome with initial clues to its potential as an invasive pest.</title>
        <authorList>
            <person name="Cucini C."/>
            <person name="Boschi S."/>
            <person name="Funari R."/>
            <person name="Cardaioli E."/>
            <person name="Iannotti N."/>
            <person name="Marturano G."/>
            <person name="Paoli F."/>
            <person name="Bruttini M."/>
            <person name="Carapelli A."/>
            <person name="Frati F."/>
            <person name="Nardi F."/>
        </authorList>
    </citation>
    <scope>NUCLEOTIDE SEQUENCE [LARGE SCALE GENOMIC DNA]</scope>
    <source>
        <strain evidence="2">DMR45628</strain>
    </source>
</reference>
<protein>
    <submittedName>
        <fullName evidence="2">Uncharacterized protein</fullName>
    </submittedName>
</protein>
<evidence type="ECO:0000256" key="1">
    <source>
        <dbReference type="SAM" id="SignalP"/>
    </source>
</evidence>
<evidence type="ECO:0000313" key="2">
    <source>
        <dbReference type="EMBL" id="KAK9752069.1"/>
    </source>
</evidence>
<sequence length="184" mass="21032">MFKTLCIIILIHFGSSSDVDAVKANYYWRDYSPGDIPYDAVEGCPGRFIGQVHHIKGDLVANIYPHSEIAVTEEGGRVIYSKNMRIFCTPTPQLYRWEKINVAKPFEDQMTNAVKGGFQANLNENLFIGKAIHEGECKIGKIIPMPHALKGLWLWYNENGNKDRLDEFYILKYNMTVPQFCTAH</sequence>
<keyword evidence="3" id="KW-1185">Reference proteome</keyword>
<dbReference type="PANTHER" id="PTHR31649:SF10">
    <property type="entry name" value="IP19903P-RELATED"/>
    <property type="match status" value="1"/>
</dbReference>
<gene>
    <name evidence="2" type="ORF">QE152_g4473</name>
</gene>
<dbReference type="Pfam" id="PF11901">
    <property type="entry name" value="DM9"/>
    <property type="match status" value="1"/>
</dbReference>
<dbReference type="AlphaFoldDB" id="A0AAW1MVC2"/>
<dbReference type="InterPro" id="IPR006616">
    <property type="entry name" value="DM9_repeat"/>
</dbReference>
<accession>A0AAW1MVC2</accession>
<dbReference type="EMBL" id="JASPKY010000023">
    <property type="protein sequence ID" value="KAK9752069.1"/>
    <property type="molecule type" value="Genomic_DNA"/>
</dbReference>
<proteinExistence type="predicted"/>
<name>A0AAW1MVC2_POPJA</name>
<comment type="caution">
    <text evidence="2">The sequence shown here is derived from an EMBL/GenBank/DDBJ whole genome shotgun (WGS) entry which is preliminary data.</text>
</comment>
<organism evidence="2 3">
    <name type="scientific">Popillia japonica</name>
    <name type="common">Japanese beetle</name>
    <dbReference type="NCBI Taxonomy" id="7064"/>
    <lineage>
        <taxon>Eukaryota</taxon>
        <taxon>Metazoa</taxon>
        <taxon>Ecdysozoa</taxon>
        <taxon>Arthropoda</taxon>
        <taxon>Hexapoda</taxon>
        <taxon>Insecta</taxon>
        <taxon>Pterygota</taxon>
        <taxon>Neoptera</taxon>
        <taxon>Endopterygota</taxon>
        <taxon>Coleoptera</taxon>
        <taxon>Polyphaga</taxon>
        <taxon>Scarabaeiformia</taxon>
        <taxon>Scarabaeidae</taxon>
        <taxon>Rutelinae</taxon>
        <taxon>Popillia</taxon>
    </lineage>
</organism>
<dbReference type="PANTHER" id="PTHR31649">
    <property type="entry name" value="AGAP009604-PA"/>
    <property type="match status" value="1"/>
</dbReference>
<feature type="signal peptide" evidence="1">
    <location>
        <begin position="1"/>
        <end position="21"/>
    </location>
</feature>
<keyword evidence="1" id="KW-0732">Signal</keyword>
<evidence type="ECO:0000313" key="3">
    <source>
        <dbReference type="Proteomes" id="UP001458880"/>
    </source>
</evidence>
<feature type="chain" id="PRO_5043699365" evidence="1">
    <location>
        <begin position="22"/>
        <end position="184"/>
    </location>
</feature>